<dbReference type="NCBIfam" id="TIGR01853">
    <property type="entry name" value="lipid_A_lpxD"/>
    <property type="match status" value="1"/>
</dbReference>
<protein>
    <recommendedName>
        <fullName evidence="7">UDP-3-O-acylglucosamine N-acyltransferase</fullName>
        <ecNumber evidence="7">2.3.1.191</ecNumber>
    </recommendedName>
</protein>
<keyword evidence="3 7" id="KW-0808">Transferase</keyword>
<evidence type="ECO:0000256" key="7">
    <source>
        <dbReference type="HAMAP-Rule" id="MF_00523"/>
    </source>
</evidence>
<keyword evidence="6 7" id="KW-0012">Acyltransferase</keyword>
<dbReference type="EMBL" id="JAEMUK010000078">
    <property type="protein sequence ID" value="MBJ7544235.1"/>
    <property type="molecule type" value="Genomic_DNA"/>
</dbReference>
<dbReference type="Pfam" id="PF04613">
    <property type="entry name" value="LpxD"/>
    <property type="match status" value="1"/>
</dbReference>
<proteinExistence type="inferred from homology"/>
<feature type="domain" description="UDP-3-O-[3-hydroxymyristoyl] glucosamine N-acyltransferase non-repeat region" evidence="8">
    <location>
        <begin position="41"/>
        <end position="104"/>
    </location>
</feature>
<dbReference type="RefSeq" id="WP_199502462.1">
    <property type="nucleotide sequence ID" value="NZ_JAEMUK010000078.1"/>
</dbReference>
<evidence type="ECO:0000256" key="6">
    <source>
        <dbReference type="ARBA" id="ARBA00023315"/>
    </source>
</evidence>
<comment type="subunit">
    <text evidence="7">Homotrimer.</text>
</comment>
<reference evidence="9 10" key="1">
    <citation type="submission" date="2020-12" db="EMBL/GenBank/DDBJ databases">
        <title>Revised draft genomes of Rhodomicrobium vannielii ATCC 17100 and Rhodomicrobium udaipurense JA643.</title>
        <authorList>
            <person name="Conners E.M."/>
            <person name="Davenport E.J."/>
            <person name="Bose A."/>
        </authorList>
    </citation>
    <scope>NUCLEOTIDE SEQUENCE [LARGE SCALE GENOMIC DNA]</scope>
    <source>
        <strain evidence="9 10">JA643</strain>
    </source>
</reference>
<dbReference type="Gene3D" id="2.160.10.10">
    <property type="entry name" value="Hexapeptide repeat proteins"/>
    <property type="match status" value="1"/>
</dbReference>
<dbReference type="NCBIfam" id="NF002060">
    <property type="entry name" value="PRK00892.1"/>
    <property type="match status" value="1"/>
</dbReference>
<comment type="catalytic activity">
    <reaction evidence="7">
        <text>a UDP-3-O-[(3R)-3-hydroxyacyl]-alpha-D-glucosamine + a (3R)-hydroxyacyl-[ACP] = a UDP-2-N,3-O-bis[(3R)-3-hydroxyacyl]-alpha-D-glucosamine + holo-[ACP] + H(+)</text>
        <dbReference type="Rhea" id="RHEA:53836"/>
        <dbReference type="Rhea" id="RHEA-COMP:9685"/>
        <dbReference type="Rhea" id="RHEA-COMP:9945"/>
        <dbReference type="ChEBI" id="CHEBI:15378"/>
        <dbReference type="ChEBI" id="CHEBI:64479"/>
        <dbReference type="ChEBI" id="CHEBI:78827"/>
        <dbReference type="ChEBI" id="CHEBI:137740"/>
        <dbReference type="ChEBI" id="CHEBI:137748"/>
        <dbReference type="EC" id="2.3.1.191"/>
    </reaction>
</comment>
<comment type="function">
    <text evidence="7">Catalyzes the N-acylation of UDP-3-O-acylglucosamine using 3-hydroxyacyl-ACP as the acyl donor. Is involved in the biosynthesis of lipid A, a phosphorylated glycolipid that anchors the lipopolysaccharide to the outer membrane of the cell.</text>
</comment>
<dbReference type="HAMAP" id="MF_00523">
    <property type="entry name" value="LpxD"/>
    <property type="match status" value="1"/>
</dbReference>
<name>A0A8I1GIB4_9HYPH</name>
<keyword evidence="5 7" id="KW-0443">Lipid metabolism</keyword>
<keyword evidence="2 7" id="KW-0441">Lipid A biosynthesis</keyword>
<dbReference type="InterPro" id="IPR018357">
    <property type="entry name" value="Hexapep_transf_CS"/>
</dbReference>
<dbReference type="GO" id="GO:0016410">
    <property type="term" value="F:N-acyltransferase activity"/>
    <property type="evidence" value="ECO:0007669"/>
    <property type="project" value="InterPro"/>
</dbReference>
<evidence type="ECO:0000256" key="4">
    <source>
        <dbReference type="ARBA" id="ARBA00022737"/>
    </source>
</evidence>
<accession>A0A8I1GIB4</accession>
<comment type="caution">
    <text evidence="9">The sequence shown here is derived from an EMBL/GenBank/DDBJ whole genome shotgun (WGS) entry which is preliminary data.</text>
</comment>
<evidence type="ECO:0000256" key="3">
    <source>
        <dbReference type="ARBA" id="ARBA00022679"/>
    </source>
</evidence>
<organism evidence="9 10">
    <name type="scientific">Rhodomicrobium udaipurense</name>
    <dbReference type="NCBI Taxonomy" id="1202716"/>
    <lineage>
        <taxon>Bacteria</taxon>
        <taxon>Pseudomonadati</taxon>
        <taxon>Pseudomonadota</taxon>
        <taxon>Alphaproteobacteria</taxon>
        <taxon>Hyphomicrobiales</taxon>
        <taxon>Hyphomicrobiaceae</taxon>
        <taxon>Rhodomicrobium</taxon>
    </lineage>
</organism>
<evidence type="ECO:0000256" key="2">
    <source>
        <dbReference type="ARBA" id="ARBA00022556"/>
    </source>
</evidence>
<comment type="similarity">
    <text evidence="7">Belongs to the transferase hexapeptide repeat family. LpxD subfamily.</text>
</comment>
<dbReference type="Pfam" id="PF00132">
    <property type="entry name" value="Hexapep"/>
    <property type="match status" value="2"/>
</dbReference>
<dbReference type="PROSITE" id="PS00101">
    <property type="entry name" value="HEXAPEP_TRANSFERASES"/>
    <property type="match status" value="1"/>
</dbReference>
<dbReference type="UniPathway" id="UPA00973"/>
<evidence type="ECO:0000313" key="9">
    <source>
        <dbReference type="EMBL" id="MBJ7544235.1"/>
    </source>
</evidence>
<dbReference type="GO" id="GO:0009245">
    <property type="term" value="P:lipid A biosynthetic process"/>
    <property type="evidence" value="ECO:0007669"/>
    <property type="project" value="UniProtKB-UniRule"/>
</dbReference>
<evidence type="ECO:0000313" key="10">
    <source>
        <dbReference type="Proteomes" id="UP000623250"/>
    </source>
</evidence>
<dbReference type="Gene3D" id="3.40.1390.10">
    <property type="entry name" value="MurE/MurF, N-terminal domain"/>
    <property type="match status" value="1"/>
</dbReference>
<keyword evidence="4 7" id="KW-0677">Repeat</keyword>
<dbReference type="SUPFAM" id="SSF51161">
    <property type="entry name" value="Trimeric LpxA-like enzymes"/>
    <property type="match status" value="1"/>
</dbReference>
<feature type="active site" description="Proton acceptor" evidence="7">
    <location>
        <position position="253"/>
    </location>
</feature>
<dbReference type="GO" id="GO:0103118">
    <property type="term" value="F:UDP-3-O-[(3R)-3-hydroxyacyl]-glucosamine N-acyltransferase activity"/>
    <property type="evidence" value="ECO:0007669"/>
    <property type="project" value="UniProtKB-EC"/>
</dbReference>
<dbReference type="EC" id="2.3.1.191" evidence="7"/>
<dbReference type="CDD" id="cd03352">
    <property type="entry name" value="LbH_LpxD"/>
    <property type="match status" value="1"/>
</dbReference>
<sequence>MDHPGFWAPAGPHTLSELVAHADATIPEAFLSLGGRRMVAIRTLDEAGPDDVSFFDNRKYLAALKVTRAGAVFVSQASAAQLPETAVPLVARDPYRAFARALELFFPDAGTPKVAPGASPVDETAQIEDGAIIEPGAVIGAGASIGRGTRIAAGAVIGYRVAIGRDGFIGPGASITHALIGNRVIIHAGARVGQDGFGFAMGPGGHYKVRQVGRVIIQDDVEIGANSAIDRGALKDTIIGEGTKIDNLVQIAHNVVIGRHCVIAALTGISGSTVLEDYVAMGGQCGTVGHIRIGAGAQIGAQSGVSSSIPRGERWGGTPAKPMAAWAREVALLKRLAKRKAADNPGDTND</sequence>
<comment type="pathway">
    <text evidence="7">Bacterial outer membrane biogenesis; LPS lipid A biosynthesis.</text>
</comment>
<dbReference type="AlphaFoldDB" id="A0A8I1GIB4"/>
<dbReference type="InterPro" id="IPR007691">
    <property type="entry name" value="LpxD"/>
</dbReference>
<dbReference type="Proteomes" id="UP000623250">
    <property type="component" value="Unassembled WGS sequence"/>
</dbReference>
<dbReference type="InterPro" id="IPR011004">
    <property type="entry name" value="Trimer_LpxA-like_sf"/>
</dbReference>
<dbReference type="PANTHER" id="PTHR43378">
    <property type="entry name" value="UDP-3-O-ACYLGLUCOSAMINE N-ACYLTRANSFERASE"/>
    <property type="match status" value="1"/>
</dbReference>
<keyword evidence="10" id="KW-1185">Reference proteome</keyword>
<evidence type="ECO:0000256" key="1">
    <source>
        <dbReference type="ARBA" id="ARBA00022516"/>
    </source>
</evidence>
<gene>
    <name evidence="7 9" type="primary">lpxD</name>
    <name evidence="9" type="ORF">JDN41_11835</name>
</gene>
<dbReference type="InterPro" id="IPR001451">
    <property type="entry name" value="Hexapep"/>
</dbReference>
<dbReference type="PANTHER" id="PTHR43378:SF2">
    <property type="entry name" value="UDP-3-O-ACYLGLUCOSAMINE N-ACYLTRANSFERASE 1, MITOCHONDRIAL-RELATED"/>
    <property type="match status" value="1"/>
</dbReference>
<dbReference type="InterPro" id="IPR020573">
    <property type="entry name" value="UDP_GlcNAc_AcTrfase_non-rep"/>
</dbReference>
<evidence type="ECO:0000259" key="8">
    <source>
        <dbReference type="Pfam" id="PF04613"/>
    </source>
</evidence>
<dbReference type="GO" id="GO:0016020">
    <property type="term" value="C:membrane"/>
    <property type="evidence" value="ECO:0007669"/>
    <property type="project" value="GOC"/>
</dbReference>
<keyword evidence="1 7" id="KW-0444">Lipid biosynthesis</keyword>
<evidence type="ECO:0000256" key="5">
    <source>
        <dbReference type="ARBA" id="ARBA00023098"/>
    </source>
</evidence>